<dbReference type="GO" id="GO:0016740">
    <property type="term" value="F:transferase activity"/>
    <property type="evidence" value="ECO:0007669"/>
    <property type="project" value="UniProtKB-KW"/>
</dbReference>
<keyword evidence="4" id="KW-1185">Reference proteome</keyword>
<keyword evidence="3" id="KW-0808">Transferase</keyword>
<dbReference type="InterPro" id="IPR017850">
    <property type="entry name" value="Alkaline_phosphatase_core_sf"/>
</dbReference>
<dbReference type="SUPFAM" id="SSF53649">
    <property type="entry name" value="Alkaline phosphatase-like"/>
    <property type="match status" value="1"/>
</dbReference>
<dbReference type="EMBL" id="VDMA02000002">
    <property type="protein sequence ID" value="KAB8187070.1"/>
    <property type="molecule type" value="Genomic_DNA"/>
</dbReference>
<dbReference type="PANTHER" id="PTHR43108:SF8">
    <property type="entry name" value="SD21168P"/>
    <property type="match status" value="1"/>
</dbReference>
<feature type="modified residue" description="3-oxoalanine (Cys)" evidence="1">
    <location>
        <position position="87"/>
    </location>
</feature>
<protein>
    <submittedName>
        <fullName evidence="3">Sulfatase-like hydrolase/transferase</fullName>
    </submittedName>
</protein>
<evidence type="ECO:0000256" key="1">
    <source>
        <dbReference type="PIRSR" id="PIRSR036666-50"/>
    </source>
</evidence>
<keyword evidence="3" id="KW-0378">Hydrolase</keyword>
<dbReference type="InterPro" id="IPR000917">
    <property type="entry name" value="Sulfatase_N"/>
</dbReference>
<dbReference type="GO" id="GO:0030203">
    <property type="term" value="P:glycosaminoglycan metabolic process"/>
    <property type="evidence" value="ECO:0007669"/>
    <property type="project" value="InterPro"/>
</dbReference>
<evidence type="ECO:0000313" key="3">
    <source>
        <dbReference type="EMBL" id="KAB8187070.1"/>
    </source>
</evidence>
<dbReference type="CDD" id="cd16147">
    <property type="entry name" value="G6S"/>
    <property type="match status" value="1"/>
</dbReference>
<gene>
    <name evidence="3" type="ORF">FH610_003715</name>
</gene>
<dbReference type="AlphaFoldDB" id="A0A5N6C3N1"/>
<evidence type="ECO:0000259" key="2">
    <source>
        <dbReference type="Pfam" id="PF00884"/>
    </source>
</evidence>
<dbReference type="GO" id="GO:0008449">
    <property type="term" value="F:N-acetylglucosamine-6-sulfatase activity"/>
    <property type="evidence" value="ECO:0007669"/>
    <property type="project" value="InterPro"/>
</dbReference>
<comment type="caution">
    <text evidence="3">The sequence shown here is derived from an EMBL/GenBank/DDBJ whole genome shotgun (WGS) entry which is preliminary data.</text>
</comment>
<name>A0A5N6C3N1_9ACTN</name>
<organism evidence="3 4">
    <name type="scientific">Microbispora catharanthi</name>
    <dbReference type="NCBI Taxonomy" id="1712871"/>
    <lineage>
        <taxon>Bacteria</taxon>
        <taxon>Bacillati</taxon>
        <taxon>Actinomycetota</taxon>
        <taxon>Actinomycetes</taxon>
        <taxon>Streptosporangiales</taxon>
        <taxon>Streptosporangiaceae</taxon>
        <taxon>Microbispora</taxon>
    </lineage>
</organism>
<dbReference type="Proteomes" id="UP000313066">
    <property type="component" value="Unassembled WGS sequence"/>
</dbReference>
<dbReference type="Gene3D" id="3.40.720.10">
    <property type="entry name" value="Alkaline Phosphatase, subunit A"/>
    <property type="match status" value="1"/>
</dbReference>
<dbReference type="PIRSF" id="PIRSF036666">
    <property type="entry name" value="G6S"/>
    <property type="match status" value="1"/>
</dbReference>
<accession>A0A5N6C3N1</accession>
<feature type="domain" description="Sulfatase N-terminal" evidence="2">
    <location>
        <begin position="45"/>
        <end position="380"/>
    </location>
</feature>
<evidence type="ECO:0000313" key="4">
    <source>
        <dbReference type="Proteomes" id="UP000313066"/>
    </source>
</evidence>
<dbReference type="Pfam" id="PF00884">
    <property type="entry name" value="Sulfatase"/>
    <property type="match status" value="1"/>
</dbReference>
<proteinExistence type="predicted"/>
<dbReference type="PANTHER" id="PTHR43108">
    <property type="entry name" value="N-ACETYLGLUCOSAMINE-6-SULFATASE FAMILY MEMBER"/>
    <property type="match status" value="1"/>
</dbReference>
<reference evidence="3 4" key="1">
    <citation type="submission" date="2019-10" db="EMBL/GenBank/DDBJ databases">
        <title>Nonomuraea sp. nov., isolated from Phyllanthus amarus.</title>
        <authorList>
            <person name="Klykleung N."/>
            <person name="Tanasupawat S."/>
        </authorList>
    </citation>
    <scope>NUCLEOTIDE SEQUENCE [LARGE SCALE GENOMIC DNA]</scope>
    <source>
        <strain evidence="3 4">CR1-09</strain>
    </source>
</reference>
<sequence>MIAAVPQPRRSRKLWAGLAAALLLCLGLTGASRAEPAPTLAAQRPNIVLILTDDLDAADLSRFPNITNLLVRQGTTLSRFFVTNPWCCPSRSSILRSQYMHSHQVESNRSPTGGFPKFRPLEASTLGTWMHDAGYRTALMGKYLNNYPEGAPRTYVPPGWDEWHVPVTRLYQEYGYTLNENGVIRRYGDAPEDYLEDVLSAKAAAFATGSAAESSAGADAPFFLYLAPVAPHLPAHYAPRHAAAFAGEQAPRTASFDQADLSAEPRWLSERTPLSAADTRRIDRVHRDRLRAMLGVDDMVGALVEALRRAGRLDDTYIFFTSDNGFHLGQHRLRPGKTTPFEEDIRVPMVVRGPGVPAGGVVDALMSTVDLAPTFAELGGAAVPPTAEGRSLVPLLQGHDVPWRDAVLAEFYHPSYSPNSPPTYAMLRTGRYAYVEYETGERQLYDLRDDPAELHNIAATAGPGLTAALAARLALLRACSGPACRLADAAGTVISDTVVSGTGVSLGGGVSLGTAAVAHG</sequence>
<dbReference type="InterPro" id="IPR012251">
    <property type="entry name" value="GlcNAc_6-SO4ase"/>
</dbReference>
<comment type="PTM">
    <text evidence="1">The conversion to 3-oxoalanine (also known as C-formylglycine, FGly), of a serine or cysteine residue in prokaryotes and of a cysteine residue in eukaryotes, is critical for catalytic activity.</text>
</comment>